<evidence type="ECO:0000256" key="1">
    <source>
        <dbReference type="SAM" id="Phobius"/>
    </source>
</evidence>
<dbReference type="RefSeq" id="WP_354087802.1">
    <property type="nucleotide sequence ID" value="NZ_JBEPTF010000001.1"/>
</dbReference>
<dbReference type="Proteomes" id="UP001549313">
    <property type="component" value="Unassembled WGS sequence"/>
</dbReference>
<reference evidence="2 3" key="1">
    <citation type="submission" date="2024-06" db="EMBL/GenBank/DDBJ databases">
        <title>Sorghum-associated microbial communities from plants grown in Nebraska, USA.</title>
        <authorList>
            <person name="Schachtman D."/>
        </authorList>
    </citation>
    <scope>NUCLEOTIDE SEQUENCE [LARGE SCALE GENOMIC DNA]</scope>
    <source>
        <strain evidence="2 3">2814</strain>
    </source>
</reference>
<dbReference type="EMBL" id="JBEPTF010000001">
    <property type="protein sequence ID" value="MET4682862.1"/>
    <property type="molecule type" value="Genomic_DNA"/>
</dbReference>
<accession>A0ABV2R8G5</accession>
<gene>
    <name evidence="2" type="ORF">ABIE19_000771</name>
</gene>
<protein>
    <submittedName>
        <fullName evidence="2">F0F1-type ATP synthase assembly protein I</fullName>
    </submittedName>
</protein>
<keyword evidence="1" id="KW-0812">Transmembrane</keyword>
<proteinExistence type="predicted"/>
<name>A0ABV2R8G5_9CAUL</name>
<comment type="caution">
    <text evidence="2">The sequence shown here is derived from an EMBL/GenBank/DDBJ whole genome shotgun (WGS) entry which is preliminary data.</text>
</comment>
<evidence type="ECO:0000313" key="2">
    <source>
        <dbReference type="EMBL" id="MET4682862.1"/>
    </source>
</evidence>
<keyword evidence="3" id="KW-1185">Reference proteome</keyword>
<evidence type="ECO:0000313" key="3">
    <source>
        <dbReference type="Proteomes" id="UP001549313"/>
    </source>
</evidence>
<sequence>MSKKDGMNFCLGVIGGILLGALIGNMAIGLMLGLAVGLGLVKFNKSRS</sequence>
<keyword evidence="1" id="KW-0472">Membrane</keyword>
<organism evidence="2 3">
    <name type="scientific">Brevundimonas faecalis</name>
    <dbReference type="NCBI Taxonomy" id="947378"/>
    <lineage>
        <taxon>Bacteria</taxon>
        <taxon>Pseudomonadati</taxon>
        <taxon>Pseudomonadota</taxon>
        <taxon>Alphaproteobacteria</taxon>
        <taxon>Caulobacterales</taxon>
        <taxon>Caulobacteraceae</taxon>
        <taxon>Brevundimonas</taxon>
    </lineage>
</organism>
<feature type="transmembrane region" description="Helical" evidence="1">
    <location>
        <begin position="12"/>
        <end position="41"/>
    </location>
</feature>
<keyword evidence="1" id="KW-1133">Transmembrane helix</keyword>